<reference evidence="3" key="1">
    <citation type="journal article" date="2020" name="Stud. Mycol.">
        <title>101 Dothideomycetes genomes: a test case for predicting lifestyles and emergence of pathogens.</title>
        <authorList>
            <person name="Haridas S."/>
            <person name="Albert R."/>
            <person name="Binder M."/>
            <person name="Bloem J."/>
            <person name="Labutti K."/>
            <person name="Salamov A."/>
            <person name="Andreopoulos B."/>
            <person name="Baker S."/>
            <person name="Barry K."/>
            <person name="Bills G."/>
            <person name="Bluhm B."/>
            <person name="Cannon C."/>
            <person name="Castanera R."/>
            <person name="Culley D."/>
            <person name="Daum C."/>
            <person name="Ezra D."/>
            <person name="Gonzalez J."/>
            <person name="Henrissat B."/>
            <person name="Kuo A."/>
            <person name="Liang C."/>
            <person name="Lipzen A."/>
            <person name="Lutzoni F."/>
            <person name="Magnuson J."/>
            <person name="Mondo S."/>
            <person name="Nolan M."/>
            <person name="Ohm R."/>
            <person name="Pangilinan J."/>
            <person name="Park H.-J."/>
            <person name="Ramirez L."/>
            <person name="Alfaro M."/>
            <person name="Sun H."/>
            <person name="Tritt A."/>
            <person name="Yoshinaga Y."/>
            <person name="Zwiers L.-H."/>
            <person name="Turgeon B."/>
            <person name="Goodwin S."/>
            <person name="Spatafora J."/>
            <person name="Crous P."/>
            <person name="Grigoriev I."/>
        </authorList>
    </citation>
    <scope>NUCLEOTIDE SEQUENCE</scope>
    <source>
        <strain evidence="3">CBS 279.74</strain>
    </source>
</reference>
<keyword evidence="2" id="KW-1133">Transmembrane helix</keyword>
<dbReference type="AlphaFoldDB" id="A0A6G1KHR0"/>
<feature type="region of interest" description="Disordered" evidence="1">
    <location>
        <begin position="53"/>
        <end position="88"/>
    </location>
</feature>
<dbReference type="EMBL" id="MU005766">
    <property type="protein sequence ID" value="KAF2712085.1"/>
    <property type="molecule type" value="Genomic_DNA"/>
</dbReference>
<evidence type="ECO:0000313" key="3">
    <source>
        <dbReference type="EMBL" id="KAF2712085.1"/>
    </source>
</evidence>
<keyword evidence="2" id="KW-0812">Transmembrane</keyword>
<evidence type="ECO:0000313" key="4">
    <source>
        <dbReference type="Proteomes" id="UP000799428"/>
    </source>
</evidence>
<evidence type="ECO:0000256" key="2">
    <source>
        <dbReference type="SAM" id="Phobius"/>
    </source>
</evidence>
<accession>A0A6G1KHR0</accession>
<gene>
    <name evidence="3" type="ORF">K504DRAFT_499198</name>
</gene>
<keyword evidence="4" id="KW-1185">Reference proteome</keyword>
<organism evidence="3 4">
    <name type="scientific">Pleomassaria siparia CBS 279.74</name>
    <dbReference type="NCBI Taxonomy" id="1314801"/>
    <lineage>
        <taxon>Eukaryota</taxon>
        <taxon>Fungi</taxon>
        <taxon>Dikarya</taxon>
        <taxon>Ascomycota</taxon>
        <taxon>Pezizomycotina</taxon>
        <taxon>Dothideomycetes</taxon>
        <taxon>Pleosporomycetidae</taxon>
        <taxon>Pleosporales</taxon>
        <taxon>Pleomassariaceae</taxon>
        <taxon>Pleomassaria</taxon>
    </lineage>
</organism>
<sequence length="88" mass="9249">MALALASGQALQVPILNLAATTLSSSSSPPIVILILILILTLALALALTLTPSSPAPASPRTPRANHPQRLPRAKNRSLRHTAVFDRL</sequence>
<feature type="compositionally biased region" description="Basic residues" evidence="1">
    <location>
        <begin position="70"/>
        <end position="80"/>
    </location>
</feature>
<proteinExistence type="predicted"/>
<evidence type="ECO:0000256" key="1">
    <source>
        <dbReference type="SAM" id="MobiDB-lite"/>
    </source>
</evidence>
<feature type="transmembrane region" description="Helical" evidence="2">
    <location>
        <begin position="29"/>
        <end position="51"/>
    </location>
</feature>
<keyword evidence="2" id="KW-0472">Membrane</keyword>
<dbReference type="Proteomes" id="UP000799428">
    <property type="component" value="Unassembled WGS sequence"/>
</dbReference>
<protein>
    <submittedName>
        <fullName evidence="3">Uncharacterized protein</fullName>
    </submittedName>
</protein>
<name>A0A6G1KHR0_9PLEO</name>